<accession>A0AA90SJR1</accession>
<keyword evidence="4" id="KW-1185">Reference proteome</keyword>
<keyword evidence="2" id="KW-1133">Transmembrane helix</keyword>
<proteinExistence type="predicted"/>
<dbReference type="Pfam" id="PF10745">
    <property type="entry name" value="DUF2530"/>
    <property type="match status" value="1"/>
</dbReference>
<dbReference type="EMBL" id="JAUTIX010000001">
    <property type="protein sequence ID" value="MDP0396608.1"/>
    <property type="molecule type" value="Genomic_DNA"/>
</dbReference>
<dbReference type="InterPro" id="IPR019681">
    <property type="entry name" value="DUF2530"/>
</dbReference>
<name>A0AA90SJR1_9ACTN</name>
<feature type="transmembrane region" description="Helical" evidence="2">
    <location>
        <begin position="27"/>
        <end position="46"/>
    </location>
</feature>
<evidence type="ECO:0000313" key="4">
    <source>
        <dbReference type="Proteomes" id="UP001178281"/>
    </source>
</evidence>
<organism evidence="3 4">
    <name type="scientific">Tsukamurella strandjordii</name>
    <dbReference type="NCBI Taxonomy" id="147577"/>
    <lineage>
        <taxon>Bacteria</taxon>
        <taxon>Bacillati</taxon>
        <taxon>Actinomycetota</taxon>
        <taxon>Actinomycetes</taxon>
        <taxon>Mycobacteriales</taxon>
        <taxon>Tsukamurellaceae</taxon>
        <taxon>Tsukamurella</taxon>
    </lineage>
</organism>
<keyword evidence="2" id="KW-0812">Transmembrane</keyword>
<feature type="transmembrane region" description="Helical" evidence="2">
    <location>
        <begin position="52"/>
        <end position="72"/>
    </location>
</feature>
<keyword evidence="2" id="KW-0472">Membrane</keyword>
<feature type="region of interest" description="Disordered" evidence="1">
    <location>
        <begin position="1"/>
        <end position="21"/>
    </location>
</feature>
<dbReference type="AlphaFoldDB" id="A0AA90SJR1"/>
<dbReference type="Proteomes" id="UP001178281">
    <property type="component" value="Unassembled WGS sequence"/>
</dbReference>
<gene>
    <name evidence="3" type="ORF">Q7X28_01580</name>
</gene>
<comment type="caution">
    <text evidence="3">The sequence shown here is derived from an EMBL/GenBank/DDBJ whole genome shotgun (WGS) entry which is preliminary data.</text>
</comment>
<reference evidence="3" key="1">
    <citation type="submission" date="2023-08" db="EMBL/GenBank/DDBJ databases">
        <title>The draft genome of Tsukamurella strandjordii strain 050030.</title>
        <authorList>
            <person name="Zhao F."/>
            <person name="Feng Y."/>
            <person name="Zong Z."/>
        </authorList>
    </citation>
    <scope>NUCLEOTIDE SEQUENCE</scope>
    <source>
        <strain evidence="3">050030</strain>
    </source>
</reference>
<evidence type="ECO:0000256" key="1">
    <source>
        <dbReference type="SAM" id="MobiDB-lite"/>
    </source>
</evidence>
<evidence type="ECO:0000313" key="3">
    <source>
        <dbReference type="EMBL" id="MDP0396608.1"/>
    </source>
</evidence>
<protein>
    <submittedName>
        <fullName evidence="3">DUF2530 domain-containing protein</fullName>
    </submittedName>
</protein>
<sequence>MSVSPGPAEEAVTPPELPRSLTEPRPVVIIGTVLFAISLIVTLAARETFGDAWITCACGVGVGLFGAAVLTAQRRAARRGDRGAQRGLS</sequence>
<evidence type="ECO:0000256" key="2">
    <source>
        <dbReference type="SAM" id="Phobius"/>
    </source>
</evidence>
<dbReference type="RefSeq" id="WP_305110083.1">
    <property type="nucleotide sequence ID" value="NZ_BAAAII010000002.1"/>
</dbReference>